<dbReference type="OMA" id="RASEMVV"/>
<gene>
    <name evidence="5" type="ORF">Esi_0297_0027</name>
</gene>
<keyword evidence="2" id="KW-0012">Acyltransferase</keyword>
<protein>
    <recommendedName>
        <fullName evidence="4">N-acetyltransferase domain-containing protein</fullName>
    </recommendedName>
</protein>
<dbReference type="PANTHER" id="PTHR43420">
    <property type="entry name" value="ACETYLTRANSFERASE"/>
    <property type="match status" value="1"/>
</dbReference>
<sequence>MLLTVGGPLVSAYATLHPLLLSAGTLNPPGQHTGTTSITATGDCTRRQQTRPNSASSGPRLLHPRGSGPDGVPSSLFTFQPRTTPKKYPQEKKRAGGDSASTSSAPVAGEENVLRAGLMDESDLPDVSALLVEVFEPGVVLADGEFTGLESVILGAPIDMTNNYMKAVAYNEILYSLRSRCGNRLTRGDFDRSSDALVLAVRGPPSTSGKSSSTPVTQDGDADGGVGGGGGAAELVAVVELTIRKPDGSLPLNWPFPAPWRREARDLIVPLLYIEKPPEQWQPYMCNLAVAEEYRGNGYGKQLVRLCEHVAKNSWGYERMYLHVDLGDPAATGLYSSMGYEGIEKYDAPLWMRKLFGWPTIRYQVKRFKGRKGAPALAAAEAVGRDGQA</sequence>
<evidence type="ECO:0000256" key="3">
    <source>
        <dbReference type="SAM" id="MobiDB-lite"/>
    </source>
</evidence>
<feature type="region of interest" description="Disordered" evidence="3">
    <location>
        <begin position="26"/>
        <end position="108"/>
    </location>
</feature>
<reference evidence="5 6" key="1">
    <citation type="journal article" date="2010" name="Nature">
        <title>The Ectocarpus genome and the independent evolution of multicellularity in brown algae.</title>
        <authorList>
            <person name="Cock J.M."/>
            <person name="Sterck L."/>
            <person name="Rouze P."/>
            <person name="Scornet D."/>
            <person name="Allen A.E."/>
            <person name="Amoutzias G."/>
            <person name="Anthouard V."/>
            <person name="Artiguenave F."/>
            <person name="Aury J.M."/>
            <person name="Badger J.H."/>
            <person name="Beszteri B."/>
            <person name="Billiau K."/>
            <person name="Bonnet E."/>
            <person name="Bothwell J.H."/>
            <person name="Bowler C."/>
            <person name="Boyen C."/>
            <person name="Brownlee C."/>
            <person name="Carrano C.J."/>
            <person name="Charrier B."/>
            <person name="Cho G.Y."/>
            <person name="Coelho S.M."/>
            <person name="Collen J."/>
            <person name="Corre E."/>
            <person name="Da Silva C."/>
            <person name="Delage L."/>
            <person name="Delaroque N."/>
            <person name="Dittami S.M."/>
            <person name="Doulbeau S."/>
            <person name="Elias M."/>
            <person name="Farnham G."/>
            <person name="Gachon C.M."/>
            <person name="Gschloessl B."/>
            <person name="Heesch S."/>
            <person name="Jabbari K."/>
            <person name="Jubin C."/>
            <person name="Kawai H."/>
            <person name="Kimura K."/>
            <person name="Kloareg B."/>
            <person name="Kupper F.C."/>
            <person name="Lang D."/>
            <person name="Le Bail A."/>
            <person name="Leblanc C."/>
            <person name="Lerouge P."/>
            <person name="Lohr M."/>
            <person name="Lopez P.J."/>
            <person name="Martens C."/>
            <person name="Maumus F."/>
            <person name="Michel G."/>
            <person name="Miranda-Saavedra D."/>
            <person name="Morales J."/>
            <person name="Moreau H."/>
            <person name="Motomura T."/>
            <person name="Nagasato C."/>
            <person name="Napoli C.A."/>
            <person name="Nelson D.R."/>
            <person name="Nyvall-Collen P."/>
            <person name="Peters A.F."/>
            <person name="Pommier C."/>
            <person name="Potin P."/>
            <person name="Poulain J."/>
            <person name="Quesneville H."/>
            <person name="Read B."/>
            <person name="Rensing S.A."/>
            <person name="Ritter A."/>
            <person name="Rousvoal S."/>
            <person name="Samanta M."/>
            <person name="Samson G."/>
            <person name="Schroeder D.C."/>
            <person name="Segurens B."/>
            <person name="Strittmatter M."/>
            <person name="Tonon T."/>
            <person name="Tregear J.W."/>
            <person name="Valentin K."/>
            <person name="von Dassow P."/>
            <person name="Yamagishi T."/>
            <person name="Van de Peer Y."/>
            <person name="Wincker P."/>
        </authorList>
    </citation>
    <scope>NUCLEOTIDE SEQUENCE [LARGE SCALE GENOMIC DNA]</scope>
    <source>
        <strain evidence="6">Ec32 / CCAP1310/4</strain>
    </source>
</reference>
<dbReference type="GO" id="GO:0016747">
    <property type="term" value="F:acyltransferase activity, transferring groups other than amino-acyl groups"/>
    <property type="evidence" value="ECO:0007669"/>
    <property type="project" value="InterPro"/>
</dbReference>
<dbReference type="Pfam" id="PF00583">
    <property type="entry name" value="Acetyltransf_1"/>
    <property type="match status" value="1"/>
</dbReference>
<evidence type="ECO:0000313" key="5">
    <source>
        <dbReference type="EMBL" id="CBJ31965.1"/>
    </source>
</evidence>
<evidence type="ECO:0000259" key="4">
    <source>
        <dbReference type="PROSITE" id="PS51186"/>
    </source>
</evidence>
<feature type="region of interest" description="Disordered" evidence="3">
    <location>
        <begin position="201"/>
        <end position="225"/>
    </location>
</feature>
<evidence type="ECO:0000313" key="6">
    <source>
        <dbReference type="Proteomes" id="UP000002630"/>
    </source>
</evidence>
<keyword evidence="6" id="KW-1185">Reference proteome</keyword>
<accession>D7FVP4</accession>
<name>D7FVP4_ECTSI</name>
<dbReference type="Proteomes" id="UP000002630">
    <property type="component" value="Linkage Group LG02"/>
</dbReference>
<dbReference type="Gene3D" id="3.40.630.30">
    <property type="match status" value="1"/>
</dbReference>
<dbReference type="AlphaFoldDB" id="D7FVP4"/>
<dbReference type="EMBL" id="FN648483">
    <property type="protein sequence ID" value="CBJ31965.1"/>
    <property type="molecule type" value="Genomic_DNA"/>
</dbReference>
<dbReference type="InterPro" id="IPR000182">
    <property type="entry name" value="GNAT_dom"/>
</dbReference>
<organism evidence="5 6">
    <name type="scientific">Ectocarpus siliculosus</name>
    <name type="common">Brown alga</name>
    <name type="synonym">Conferva siliculosa</name>
    <dbReference type="NCBI Taxonomy" id="2880"/>
    <lineage>
        <taxon>Eukaryota</taxon>
        <taxon>Sar</taxon>
        <taxon>Stramenopiles</taxon>
        <taxon>Ochrophyta</taxon>
        <taxon>PX clade</taxon>
        <taxon>Phaeophyceae</taxon>
        <taxon>Ectocarpales</taxon>
        <taxon>Ectocarpaceae</taxon>
        <taxon>Ectocarpus</taxon>
    </lineage>
</organism>
<evidence type="ECO:0000256" key="2">
    <source>
        <dbReference type="ARBA" id="ARBA00023315"/>
    </source>
</evidence>
<dbReference type="eggNOG" id="ENOG502S9Q8">
    <property type="taxonomic scope" value="Eukaryota"/>
</dbReference>
<keyword evidence="1" id="KW-0808">Transferase</keyword>
<dbReference type="EMBL" id="FN649727">
    <property type="protein sequence ID" value="CBJ31965.1"/>
    <property type="molecule type" value="Genomic_DNA"/>
</dbReference>
<dbReference type="InParanoid" id="D7FVP4"/>
<evidence type="ECO:0000256" key="1">
    <source>
        <dbReference type="ARBA" id="ARBA00022679"/>
    </source>
</evidence>
<feature type="compositionally biased region" description="Polar residues" evidence="3">
    <location>
        <begin position="26"/>
        <end position="42"/>
    </location>
</feature>
<feature type="compositionally biased region" description="Low complexity" evidence="3">
    <location>
        <begin position="203"/>
        <end position="215"/>
    </location>
</feature>
<dbReference type="PANTHER" id="PTHR43420:SF47">
    <property type="entry name" value="N-ACETYLTRANSFERASE DOMAIN-CONTAINING PROTEIN"/>
    <property type="match status" value="1"/>
</dbReference>
<dbReference type="InterPro" id="IPR050680">
    <property type="entry name" value="YpeA/RimI_acetyltransf"/>
</dbReference>
<dbReference type="InterPro" id="IPR016181">
    <property type="entry name" value="Acyl_CoA_acyltransferase"/>
</dbReference>
<proteinExistence type="predicted"/>
<dbReference type="SUPFAM" id="SSF55729">
    <property type="entry name" value="Acyl-CoA N-acyltransferases (Nat)"/>
    <property type="match status" value="1"/>
</dbReference>
<dbReference type="OrthoDB" id="38408at2759"/>
<dbReference type="CDD" id="cd04301">
    <property type="entry name" value="NAT_SF"/>
    <property type="match status" value="1"/>
</dbReference>
<feature type="domain" description="N-acetyltransferase" evidence="4">
    <location>
        <begin position="284"/>
        <end position="357"/>
    </location>
</feature>
<dbReference type="PROSITE" id="PS51186">
    <property type="entry name" value="GNAT"/>
    <property type="match status" value="1"/>
</dbReference>